<protein>
    <submittedName>
        <fullName evidence="6">Cytochrome c</fullName>
    </submittedName>
</protein>
<dbReference type="PANTHER" id="PTHR35008">
    <property type="entry name" value="BLL4482 PROTEIN-RELATED"/>
    <property type="match status" value="1"/>
</dbReference>
<evidence type="ECO:0000256" key="3">
    <source>
        <dbReference type="ARBA" id="ARBA00023004"/>
    </source>
</evidence>
<dbReference type="Gene3D" id="1.10.760.10">
    <property type="entry name" value="Cytochrome c-like domain"/>
    <property type="match status" value="1"/>
</dbReference>
<comment type="caution">
    <text evidence="6">The sequence shown here is derived from an EMBL/GenBank/DDBJ whole genome shotgun (WGS) entry which is preliminary data.</text>
</comment>
<evidence type="ECO:0000259" key="5">
    <source>
        <dbReference type="PROSITE" id="PS51007"/>
    </source>
</evidence>
<evidence type="ECO:0000256" key="2">
    <source>
        <dbReference type="ARBA" id="ARBA00022723"/>
    </source>
</evidence>
<keyword evidence="1 4" id="KW-0349">Heme</keyword>
<dbReference type="EMBL" id="JBAKIA010000004">
    <property type="protein sequence ID" value="MEJ8473895.1"/>
    <property type="molecule type" value="Genomic_DNA"/>
</dbReference>
<dbReference type="PANTHER" id="PTHR35008:SF8">
    <property type="entry name" value="ALCOHOL DEHYDROGENASE CYTOCHROME C SUBUNIT"/>
    <property type="match status" value="1"/>
</dbReference>
<evidence type="ECO:0000256" key="4">
    <source>
        <dbReference type="PROSITE-ProRule" id="PRU00433"/>
    </source>
</evidence>
<dbReference type="InterPro" id="IPR009056">
    <property type="entry name" value="Cyt_c-like_dom"/>
</dbReference>
<dbReference type="InterPro" id="IPR051459">
    <property type="entry name" value="Cytochrome_c-type_DH"/>
</dbReference>
<name>A0ABU8TJV1_9HYPH</name>
<reference evidence="6 7" key="1">
    <citation type="submission" date="2024-02" db="EMBL/GenBank/DDBJ databases">
        <title>Roseibium algae sp. nov., isolated from marine alga (Grateloupia sp.), showing potential in myo-inositol conversion.</title>
        <authorList>
            <person name="Wang Y."/>
        </authorList>
    </citation>
    <scope>NUCLEOTIDE SEQUENCE [LARGE SCALE GENOMIC DNA]</scope>
    <source>
        <strain evidence="6 7">H3510</strain>
    </source>
</reference>
<keyword evidence="3 4" id="KW-0408">Iron</keyword>
<feature type="domain" description="Cytochrome c" evidence="5">
    <location>
        <begin position="195"/>
        <end position="303"/>
    </location>
</feature>
<sequence length="306" mass="32146">MLKRLAGSLVVLGLFGAGAGWVLSAPNPLPDAVIAALPDGDPGRGELVFWAGGCASCHAAPGAKGGDKLQLGGGLKLETPFGVFVSPNISSDTEDGIGDWSKADFANAVLTGTSPEGAHYYPAFPYTSYARMSLVDTADLFAFMKTLPAVSGKAASHELGFPFNIRRGLGLWKLLNLSPDPVIEEPSELGETERDLWLHGRYLVEGPGHCSECHTPRDALGGLDIAHWLEGAPAPTGEGRVPGLDPSSDMGGWSLADIAYYLESGFTPEYDSVGGEMVDVQANMAKLPASDREAIATYLKALPPHQ</sequence>
<evidence type="ECO:0000313" key="6">
    <source>
        <dbReference type="EMBL" id="MEJ8473895.1"/>
    </source>
</evidence>
<accession>A0ABU8TJV1</accession>
<feature type="domain" description="Cytochrome c" evidence="5">
    <location>
        <begin position="40"/>
        <end position="148"/>
    </location>
</feature>
<gene>
    <name evidence="6" type="ORF">V6575_07335</name>
</gene>
<keyword evidence="7" id="KW-1185">Reference proteome</keyword>
<proteinExistence type="predicted"/>
<dbReference type="RefSeq" id="WP_340273589.1">
    <property type="nucleotide sequence ID" value="NZ_JBAKIA010000004.1"/>
</dbReference>
<evidence type="ECO:0000313" key="7">
    <source>
        <dbReference type="Proteomes" id="UP001385499"/>
    </source>
</evidence>
<dbReference type="InterPro" id="IPR036909">
    <property type="entry name" value="Cyt_c-like_dom_sf"/>
</dbReference>
<evidence type="ECO:0000256" key="1">
    <source>
        <dbReference type="ARBA" id="ARBA00022617"/>
    </source>
</evidence>
<dbReference type="PROSITE" id="PS51007">
    <property type="entry name" value="CYTC"/>
    <property type="match status" value="2"/>
</dbReference>
<dbReference type="Pfam" id="PF00034">
    <property type="entry name" value="Cytochrom_C"/>
    <property type="match status" value="1"/>
</dbReference>
<organism evidence="6 7">
    <name type="scientific">Roseibium algae</name>
    <dbReference type="NCBI Taxonomy" id="3123038"/>
    <lineage>
        <taxon>Bacteria</taxon>
        <taxon>Pseudomonadati</taxon>
        <taxon>Pseudomonadota</taxon>
        <taxon>Alphaproteobacteria</taxon>
        <taxon>Hyphomicrobiales</taxon>
        <taxon>Stappiaceae</taxon>
        <taxon>Roseibium</taxon>
    </lineage>
</organism>
<dbReference type="SUPFAM" id="SSF46626">
    <property type="entry name" value="Cytochrome c"/>
    <property type="match status" value="2"/>
</dbReference>
<dbReference type="Proteomes" id="UP001385499">
    <property type="component" value="Unassembled WGS sequence"/>
</dbReference>
<keyword evidence="2 4" id="KW-0479">Metal-binding</keyword>